<evidence type="ECO:0000256" key="2">
    <source>
        <dbReference type="SAM" id="Coils"/>
    </source>
</evidence>
<name>B1C8Y8_9FIRM</name>
<feature type="coiled-coil region" evidence="2">
    <location>
        <begin position="78"/>
        <end position="112"/>
    </location>
</feature>
<dbReference type="InterPro" id="IPR047057">
    <property type="entry name" value="MerR_fam"/>
</dbReference>
<dbReference type="Gene3D" id="3.20.80.10">
    <property type="entry name" value="Regulatory factor, effector binding domain"/>
    <property type="match status" value="1"/>
</dbReference>
<dbReference type="HOGENOM" id="CLU_065103_2_2_9"/>
<evidence type="ECO:0000259" key="3">
    <source>
        <dbReference type="PROSITE" id="PS50937"/>
    </source>
</evidence>
<keyword evidence="5" id="KW-1185">Reference proteome</keyword>
<dbReference type="AlphaFoldDB" id="B1C8Y8"/>
<comment type="caution">
    <text evidence="4">The sequence shown here is derived from an EMBL/GenBank/DDBJ whole genome shotgun (WGS) entry which is preliminary data.</text>
</comment>
<dbReference type="SMART" id="SM00871">
    <property type="entry name" value="AraC_E_bind"/>
    <property type="match status" value="1"/>
</dbReference>
<dbReference type="RefSeq" id="WP_007050518.1">
    <property type="nucleotide sequence ID" value="NZ_DS560019.1"/>
</dbReference>
<proteinExistence type="predicted"/>
<dbReference type="GO" id="GO:0003677">
    <property type="term" value="F:DNA binding"/>
    <property type="evidence" value="ECO:0007669"/>
    <property type="project" value="UniProtKB-KW"/>
</dbReference>
<dbReference type="InterPro" id="IPR009061">
    <property type="entry name" value="DNA-bd_dom_put_sf"/>
</dbReference>
<reference evidence="4" key="2">
    <citation type="submission" date="2013-08" db="EMBL/GenBank/DDBJ databases">
        <title>Draft genome sequence of Anaerofustis stercorihominis (DSM 17244).</title>
        <authorList>
            <person name="Sudarsanam P."/>
            <person name="Ley R."/>
            <person name="Guruge J."/>
            <person name="Turnbaugh P.J."/>
            <person name="Mahowald M."/>
            <person name="Liep D."/>
            <person name="Gordon J."/>
        </authorList>
    </citation>
    <scope>NUCLEOTIDE SEQUENCE</scope>
    <source>
        <strain evidence="4">DSM 17244</strain>
    </source>
</reference>
<dbReference type="PANTHER" id="PTHR30204:SF97">
    <property type="entry name" value="MERR FAMILY REGULATORY PROTEIN"/>
    <property type="match status" value="1"/>
</dbReference>
<evidence type="ECO:0000256" key="1">
    <source>
        <dbReference type="ARBA" id="ARBA00023125"/>
    </source>
</evidence>
<gene>
    <name evidence="4" type="ORF">ANASTE_01756</name>
</gene>
<organism evidence="4 5">
    <name type="scientific">Anaerofustis stercorihominis DSM 17244</name>
    <dbReference type="NCBI Taxonomy" id="445971"/>
    <lineage>
        <taxon>Bacteria</taxon>
        <taxon>Bacillati</taxon>
        <taxon>Bacillota</taxon>
        <taxon>Clostridia</taxon>
        <taxon>Eubacteriales</taxon>
        <taxon>Eubacteriaceae</taxon>
        <taxon>Anaerofustis</taxon>
    </lineage>
</organism>
<dbReference type="PROSITE" id="PS50937">
    <property type="entry name" value="HTH_MERR_2"/>
    <property type="match status" value="1"/>
</dbReference>
<feature type="domain" description="HTH merR-type" evidence="3">
    <location>
        <begin position="1"/>
        <end position="71"/>
    </location>
</feature>
<dbReference type="GeneID" id="98000809"/>
<dbReference type="Gene3D" id="1.10.1660.10">
    <property type="match status" value="1"/>
</dbReference>
<dbReference type="InterPro" id="IPR011256">
    <property type="entry name" value="Reg_factor_effector_dom_sf"/>
</dbReference>
<accession>B1C8Y8</accession>
<dbReference type="PROSITE" id="PS00552">
    <property type="entry name" value="HTH_MERR_1"/>
    <property type="match status" value="1"/>
</dbReference>
<protein>
    <submittedName>
        <fullName evidence="4">Transcriptional regulator, effector binding domain protein</fullName>
    </submittedName>
</protein>
<keyword evidence="2" id="KW-0175">Coiled coil</keyword>
<dbReference type="SUPFAM" id="SSF46955">
    <property type="entry name" value="Putative DNA-binding domain"/>
    <property type="match status" value="1"/>
</dbReference>
<dbReference type="GO" id="GO:0003700">
    <property type="term" value="F:DNA-binding transcription factor activity"/>
    <property type="evidence" value="ECO:0007669"/>
    <property type="project" value="InterPro"/>
</dbReference>
<keyword evidence="1" id="KW-0238">DNA-binding</keyword>
<dbReference type="PANTHER" id="PTHR30204">
    <property type="entry name" value="REDOX-CYCLING DRUG-SENSING TRANSCRIPTIONAL ACTIVATOR SOXR"/>
    <property type="match status" value="1"/>
</dbReference>
<dbReference type="OrthoDB" id="9773308at2"/>
<dbReference type="eggNOG" id="COG0789">
    <property type="taxonomic scope" value="Bacteria"/>
</dbReference>
<dbReference type="CDD" id="cd01107">
    <property type="entry name" value="HTH_BmrR"/>
    <property type="match status" value="1"/>
</dbReference>
<dbReference type="InterPro" id="IPR000551">
    <property type="entry name" value="MerR-type_HTH_dom"/>
</dbReference>
<dbReference type="EMBL" id="ABIL02000006">
    <property type="protein sequence ID" value="EDS72048.1"/>
    <property type="molecule type" value="Genomic_DNA"/>
</dbReference>
<dbReference type="STRING" id="445971.ANASTE_01756"/>
<dbReference type="InterPro" id="IPR029442">
    <property type="entry name" value="GyrI-like"/>
</dbReference>
<dbReference type="Pfam" id="PF06445">
    <property type="entry name" value="GyrI-like"/>
    <property type="match status" value="1"/>
</dbReference>
<evidence type="ECO:0000313" key="5">
    <source>
        <dbReference type="Proteomes" id="UP000005178"/>
    </source>
</evidence>
<dbReference type="SMART" id="SM00422">
    <property type="entry name" value="HTH_MERR"/>
    <property type="match status" value="1"/>
</dbReference>
<dbReference type="Pfam" id="PF13411">
    <property type="entry name" value="MerR_1"/>
    <property type="match status" value="1"/>
</dbReference>
<dbReference type="SUPFAM" id="SSF55136">
    <property type="entry name" value="Probable bacterial effector-binding domain"/>
    <property type="match status" value="1"/>
</dbReference>
<evidence type="ECO:0000313" key="4">
    <source>
        <dbReference type="EMBL" id="EDS72048.1"/>
    </source>
</evidence>
<dbReference type="Proteomes" id="UP000005178">
    <property type="component" value="Unassembled WGS sequence"/>
</dbReference>
<dbReference type="InterPro" id="IPR010499">
    <property type="entry name" value="AraC_E-bd"/>
</dbReference>
<reference evidence="4" key="1">
    <citation type="submission" date="2008-01" db="EMBL/GenBank/DDBJ databases">
        <authorList>
            <person name="Fulton L."/>
            <person name="Clifton S."/>
            <person name="Fulton B."/>
            <person name="Xu J."/>
            <person name="Minx P."/>
            <person name="Pepin K.H."/>
            <person name="Johnson M."/>
            <person name="Thiruvilangam P."/>
            <person name="Bhonagiri V."/>
            <person name="Nash W.E."/>
            <person name="Mardis E.R."/>
            <person name="Wilson R.K."/>
        </authorList>
    </citation>
    <scope>NUCLEOTIDE SEQUENCE [LARGE SCALE GENOMIC DNA]</scope>
    <source>
        <strain evidence="4">DSM 17244</strain>
    </source>
</reference>
<sequence length="274" mass="32806">MFKIGEFSKLTQVSVRMLRYYDEVGLLKPMNVDKFTNYRSYSVEQIQTLQKILLLRDMNFPVKEIKEILNKENEQVFIDELNSKKKNIYDEIYELEEKINKIDTALKDINQNKFDINSNIIIKKIPSYNMLILRKKIKTYFHESELWKELTDYITKNNIKIQKDPKYITFFYDEEHKDNNVDTAVGVSVNRLNQNDGNFKYIQSEEIKNMASIMVYGDFSNIGKYYYNFAKWLENHNYYKIKNPTRQICHIGPFNNSEPDKYLTELQIPLIKNS</sequence>